<evidence type="ECO:0000313" key="2">
    <source>
        <dbReference type="EMBL" id="KDN53314.1"/>
    </source>
</evidence>
<evidence type="ECO:0000256" key="1">
    <source>
        <dbReference type="SAM" id="MobiDB-lite"/>
    </source>
</evidence>
<gene>
    <name evidence="2" type="ORF">K437DRAFT_271821</name>
</gene>
<dbReference type="RefSeq" id="XP_013246153.1">
    <property type="nucleotide sequence ID" value="XM_013390699.1"/>
</dbReference>
<feature type="compositionally biased region" description="Polar residues" evidence="1">
    <location>
        <begin position="830"/>
        <end position="839"/>
    </location>
</feature>
<dbReference type="HOGENOM" id="CLU_330438_0_0_1"/>
<organism evidence="2 3">
    <name type="scientific">Tilletiaria anomala (strain ATCC 24038 / CBS 436.72 / UBC 951)</name>
    <dbReference type="NCBI Taxonomy" id="1037660"/>
    <lineage>
        <taxon>Eukaryota</taxon>
        <taxon>Fungi</taxon>
        <taxon>Dikarya</taxon>
        <taxon>Basidiomycota</taxon>
        <taxon>Ustilaginomycotina</taxon>
        <taxon>Exobasidiomycetes</taxon>
        <taxon>Georgefischeriales</taxon>
        <taxon>Tilletiariaceae</taxon>
        <taxon>Tilletiaria</taxon>
    </lineage>
</organism>
<dbReference type="EMBL" id="JMSN01000003">
    <property type="protein sequence ID" value="KDN53314.1"/>
    <property type="molecule type" value="Genomic_DNA"/>
</dbReference>
<dbReference type="GeneID" id="25266299"/>
<feature type="region of interest" description="Disordered" evidence="1">
    <location>
        <begin position="397"/>
        <end position="417"/>
    </location>
</feature>
<comment type="caution">
    <text evidence="2">The sequence shown here is derived from an EMBL/GenBank/DDBJ whole genome shotgun (WGS) entry which is preliminary data.</text>
</comment>
<sequence length="868" mass="96186">MSATASASWLARRCGRMTTVTWSCCCRQAFLARPLRRWDSHDTTVRWLTSSVSRRQFAALQEHEEQVEHAEHLDVPAPSAPSLLTNTDSINDKPTLKDLWKIKPRIRSEESIRHMSLDGQMRYRQKVWTTALKSIQSSFTVAQLRSMAVEANLKGPKSTLKKAEIAQRIVKEVWKIQDPEEAKAAHAREEAEVSDSEIEIDLSWLEGALFRMHSSAQKEIEGKYRVSMRLLEAEVTQVQVKGSEQAVTAAAQEVDALCQSLTGTRVILDLSRATKASTATDIPTSVLGAVMVKSLCLALPQSAELSESTTSEDPGEVPLRYELTGRSEAACSHAAALLRSYLLDVAISPTSSAFFSAATVEAVGSDQPVQYHLSPTTIPSAAPWTNSLLLASSFSQGHRNPHNLARPATSPKGNGTDALSHARIVRSRNRVEEMTPVTWERTAKPPSRLWSPSAEGTLSNLFDTQEAETLWPPNAHPEWARGGKYTATFGHLLHSLPEDSAIGFGQSKLLPELVSHLPIQDRVFVPMTPPLMTGQTAQFDSLVVNRWNQLEDLIRLVYVTEDGSRRLIVEFEKQDVEQEQRQGSLSKALNEESQTKSNLMDSLSDVFGTSRQEPRWQLKVAHWEASEVVDVLAPEGSVDVRCTRQWQEEADVDAAWFDNFLQAFGEQEASNARAGVLLPTPSSEERMRRDRPPGTAAPAPTIASPPCVLSATFEDSAGATAAASREGEREEMKLLSYARVLRKTWRLLPDKSISPELDARQFGFIPAELPAGAEVDVVDRVTDDRYERFAVREQIVEPGELHARVETRLEWHPIKSDVEAEGENGAADSASGTSPTSDGPLTWLMMRKALDNWLESKYSNLFEGRGNR</sequence>
<feature type="compositionally biased region" description="Low complexity" evidence="1">
    <location>
        <begin position="693"/>
        <end position="705"/>
    </location>
</feature>
<protein>
    <submittedName>
        <fullName evidence="2">Uncharacterized protein</fullName>
    </submittedName>
</protein>
<name>A0A066WQM4_TILAU</name>
<feature type="compositionally biased region" description="Basic and acidic residues" evidence="1">
    <location>
        <begin position="683"/>
        <end position="692"/>
    </location>
</feature>
<accession>A0A066WQM4</accession>
<feature type="region of interest" description="Disordered" evidence="1">
    <location>
        <begin position="820"/>
        <end position="841"/>
    </location>
</feature>
<evidence type="ECO:0000313" key="3">
    <source>
        <dbReference type="Proteomes" id="UP000027361"/>
    </source>
</evidence>
<dbReference type="InParanoid" id="A0A066WQM4"/>
<dbReference type="Proteomes" id="UP000027361">
    <property type="component" value="Unassembled WGS sequence"/>
</dbReference>
<dbReference type="AlphaFoldDB" id="A0A066WQM4"/>
<reference evidence="2 3" key="1">
    <citation type="submission" date="2014-05" db="EMBL/GenBank/DDBJ databases">
        <title>Draft genome sequence of a rare smut relative, Tilletiaria anomala UBC 951.</title>
        <authorList>
            <consortium name="DOE Joint Genome Institute"/>
            <person name="Toome M."/>
            <person name="Kuo A."/>
            <person name="Henrissat B."/>
            <person name="Lipzen A."/>
            <person name="Tritt A."/>
            <person name="Yoshinaga Y."/>
            <person name="Zane M."/>
            <person name="Barry K."/>
            <person name="Grigoriev I.V."/>
            <person name="Spatafora J.W."/>
            <person name="Aimea M.C."/>
        </authorList>
    </citation>
    <scope>NUCLEOTIDE SEQUENCE [LARGE SCALE GENOMIC DNA]</scope>
    <source>
        <strain evidence="2 3">UBC 951</strain>
    </source>
</reference>
<proteinExistence type="predicted"/>
<feature type="region of interest" description="Disordered" evidence="1">
    <location>
        <begin position="672"/>
        <end position="705"/>
    </location>
</feature>
<keyword evidence="3" id="KW-1185">Reference proteome</keyword>